<organism evidence="1">
    <name type="scientific">Solibacter usitatus (strain Ellin6076)</name>
    <dbReference type="NCBI Taxonomy" id="234267"/>
    <lineage>
        <taxon>Bacteria</taxon>
        <taxon>Pseudomonadati</taxon>
        <taxon>Acidobacteriota</taxon>
        <taxon>Terriglobia</taxon>
        <taxon>Bryobacterales</taxon>
        <taxon>Solibacteraceae</taxon>
        <taxon>Candidatus Solibacter</taxon>
    </lineage>
</organism>
<dbReference type="Gene3D" id="2.130.10.10">
    <property type="entry name" value="YVTN repeat-like/Quinoprotein amine dehydrogenase"/>
    <property type="match status" value="1"/>
</dbReference>
<dbReference type="KEGG" id="sus:Acid_7370"/>
<dbReference type="AlphaFoldDB" id="Q01PZ1"/>
<dbReference type="InterPro" id="IPR015943">
    <property type="entry name" value="WD40/YVTN_repeat-like_dom_sf"/>
</dbReference>
<dbReference type="SUPFAM" id="SSF69322">
    <property type="entry name" value="Tricorn protease domain 2"/>
    <property type="match status" value="1"/>
</dbReference>
<dbReference type="InParanoid" id="Q01PZ1"/>
<dbReference type="eggNOG" id="COG3391">
    <property type="taxonomic scope" value="Bacteria"/>
</dbReference>
<evidence type="ECO:0008006" key="2">
    <source>
        <dbReference type="Google" id="ProtNLM"/>
    </source>
</evidence>
<sequence>MASASSGSENEVSVVACTDFAAITNQLQRILCSPGFVSAGRLRQFLDYIVTRAIEGKTGDLKEFVIGVEVLGKPDFDPKEDAAVRTLANRVRTRLEEYYQGPGAKDEVLILLPRGRYLPQFLLRASATQAGVTPRPRQWTLREKFIAAAACAATFLLGTALFRWKAHEAASGINQPRVSWGRVLAKATSEGGSPKVIQASGQFDMLLASPDEQHVYAECPWSRVLTVIATANDSVSTWTLAQDAGPLAISPDSSTLYVGSRLGGVVVIDAVSGRSKRKIVPTAGPVWDLALTPDGSSLFVAMSQFGVWRISTRNWEARQLTNQGCPESLKVSPDGSMLVVNYQCGGPGGSSGHDTVEFYDIEKGQVIGVLAGMPFVGGGASFSPDGRTVLLDGLDACSDAHYDHRNCPATPTNVFHLVRMADRRIVSSTGLPVTTAFARFIADDQARVLVGGSGLRIMDAPLRKSFEEWQPEASPGEKAHVIDAMAFLPGRRRTYVTDSTWGRILVLDAESGDCNPVPNGLIAHYPGDGVYADVVGESTLSPVGGVHFAPGHAGQAFEFDGVSGQLIMLPSGHHQFGFRDSSLVSYVKFGSLRGTMIMLDREPRRGLRVRLARSPDQRIALDWDLGGHCHLRSRTEVLANRWYQIAVTKTDQEVALYISGTREDSCPLTTGAESHWAPMSFGSAWEGTDRLQGKLDEILFYDRALTSDEVRKMYAKRESETCRM</sequence>
<protein>
    <recommendedName>
        <fullName evidence="2">LamG-like jellyroll fold domain-containing protein</fullName>
    </recommendedName>
</protein>
<evidence type="ECO:0000313" key="1">
    <source>
        <dbReference type="EMBL" id="ABJ88279.1"/>
    </source>
</evidence>
<dbReference type="Gene3D" id="2.60.120.200">
    <property type="match status" value="1"/>
</dbReference>
<dbReference type="OrthoDB" id="118722at2"/>
<reference evidence="1" key="1">
    <citation type="submission" date="2006-10" db="EMBL/GenBank/DDBJ databases">
        <title>Complete sequence of Solibacter usitatus Ellin6076.</title>
        <authorList>
            <consortium name="US DOE Joint Genome Institute"/>
            <person name="Copeland A."/>
            <person name="Lucas S."/>
            <person name="Lapidus A."/>
            <person name="Barry K."/>
            <person name="Detter J.C."/>
            <person name="Glavina del Rio T."/>
            <person name="Hammon N."/>
            <person name="Israni S."/>
            <person name="Dalin E."/>
            <person name="Tice H."/>
            <person name="Pitluck S."/>
            <person name="Thompson L.S."/>
            <person name="Brettin T."/>
            <person name="Bruce D."/>
            <person name="Han C."/>
            <person name="Tapia R."/>
            <person name="Gilna P."/>
            <person name="Schmutz J."/>
            <person name="Larimer F."/>
            <person name="Land M."/>
            <person name="Hauser L."/>
            <person name="Kyrpides N."/>
            <person name="Mikhailova N."/>
            <person name="Janssen P.H."/>
            <person name="Kuske C.R."/>
            <person name="Richardson P."/>
        </authorList>
    </citation>
    <scope>NUCLEOTIDE SEQUENCE</scope>
    <source>
        <strain evidence="1">Ellin6076</strain>
    </source>
</reference>
<dbReference type="SUPFAM" id="SSF49899">
    <property type="entry name" value="Concanavalin A-like lectins/glucanases"/>
    <property type="match status" value="1"/>
</dbReference>
<dbReference type="PANTHER" id="PTHR47197:SF3">
    <property type="entry name" value="DIHYDRO-HEME D1 DEHYDROGENASE"/>
    <property type="match status" value="1"/>
</dbReference>
<dbReference type="InterPro" id="IPR051200">
    <property type="entry name" value="Host-pathogen_enzymatic-act"/>
</dbReference>
<dbReference type="EMBL" id="CP000473">
    <property type="protein sequence ID" value="ABJ88279.1"/>
    <property type="molecule type" value="Genomic_DNA"/>
</dbReference>
<dbReference type="PANTHER" id="PTHR47197">
    <property type="entry name" value="PROTEIN NIRF"/>
    <property type="match status" value="1"/>
</dbReference>
<name>Q01PZ1_SOLUE</name>
<accession>Q01PZ1</accession>
<dbReference type="Pfam" id="PF13385">
    <property type="entry name" value="Laminin_G_3"/>
    <property type="match status" value="1"/>
</dbReference>
<dbReference type="InterPro" id="IPR013320">
    <property type="entry name" value="ConA-like_dom_sf"/>
</dbReference>
<dbReference type="HOGENOM" id="CLU_382128_0_0_0"/>
<proteinExistence type="predicted"/>
<gene>
    <name evidence="1" type="ordered locus">Acid_7370</name>
</gene>